<sequence>MKKNGWWMVCRWVGVGLVGGWLTACAGLEKMVDRGLEPMLVQLAPDSEAHRFDFVFDDSADGDDQFYGAGFVVVSQGDKELQAIPHAFELPRDHLDGRQWLKFWDANGDGWQDFAVVRLLAPESQMPVSVLYQYEPQTRTFVAVEPLSHLGELMPAGRGCLRLRFAVEAGHTAQETHCYSAQAARWVRQLGQGTGWAQAPADQACQGPTPELLGCRKSRLEADKEMQDVVREYRSAQRQLLQQNQSRDYVQAFSRNLAISHATWLRYRNARCALFVREQALPAPLFNSAIEACRYDLSRSQIQQYKVQLARLSSQKE</sequence>
<dbReference type="PROSITE" id="PS51257">
    <property type="entry name" value="PROKAR_LIPOPROTEIN"/>
    <property type="match status" value="1"/>
</dbReference>
<accession>A0A9X4SDF7</accession>
<protein>
    <submittedName>
        <fullName evidence="1">Uncharacterized protein</fullName>
    </submittedName>
</protein>
<dbReference type="EMBL" id="AOGK01000001">
    <property type="protein sequence ID" value="MDG5974026.1"/>
    <property type="molecule type" value="Genomic_DNA"/>
</dbReference>
<dbReference type="AlphaFoldDB" id="A0A9X4SDF7"/>
<reference evidence="1" key="1">
    <citation type="submission" date="2013-01" db="EMBL/GenBank/DDBJ databases">
        <title>Genome draft of Hydrogenophaga taeniospiralis 2K1.</title>
        <authorList>
            <person name="Gomila M."/>
            <person name="Lalucat J."/>
        </authorList>
    </citation>
    <scope>NUCLEOTIDE SEQUENCE</scope>
    <source>
        <strain evidence="1">CCUG 15921</strain>
    </source>
</reference>
<dbReference type="Gene3D" id="1.20.1270.180">
    <property type="match status" value="1"/>
</dbReference>
<comment type="caution">
    <text evidence="1">The sequence shown here is derived from an EMBL/GenBank/DDBJ whole genome shotgun (WGS) entry which is preliminary data.</text>
</comment>
<dbReference type="OrthoDB" id="8894035at2"/>
<proteinExistence type="predicted"/>
<organism evidence="1 2">
    <name type="scientific">Hydrogenophaga taeniospiralis CCUG 15921</name>
    <dbReference type="NCBI Taxonomy" id="1281780"/>
    <lineage>
        <taxon>Bacteria</taxon>
        <taxon>Pseudomonadati</taxon>
        <taxon>Pseudomonadota</taxon>
        <taxon>Betaproteobacteria</taxon>
        <taxon>Burkholderiales</taxon>
        <taxon>Comamonadaceae</taxon>
        <taxon>Hydrogenophaga</taxon>
    </lineage>
</organism>
<evidence type="ECO:0000313" key="2">
    <source>
        <dbReference type="Proteomes" id="UP001152876"/>
    </source>
</evidence>
<keyword evidence="2" id="KW-1185">Reference proteome</keyword>
<evidence type="ECO:0000313" key="1">
    <source>
        <dbReference type="EMBL" id="MDG5974026.1"/>
    </source>
</evidence>
<gene>
    <name evidence="1" type="ORF">H010_02105</name>
</gene>
<dbReference type="Proteomes" id="UP001152876">
    <property type="component" value="Unassembled WGS sequence"/>
</dbReference>
<name>A0A9X4SDF7_9BURK</name>
<dbReference type="RefSeq" id="WP_068168408.1">
    <property type="nucleotide sequence ID" value="NZ_AOGK01000001.1"/>
</dbReference>